<gene>
    <name evidence="1" type="ORF">TR123722</name>
</gene>
<proteinExistence type="predicted"/>
<dbReference type="AlphaFoldDB" id="A0A0X3PL59"/>
<accession>A0A0X3PL59</accession>
<reference evidence="1" key="1">
    <citation type="submission" date="2016-01" db="EMBL/GenBank/DDBJ databases">
        <title>Reference transcriptome for the parasite Schistocephalus solidus: insights into the molecular evolution of parasitism.</title>
        <authorList>
            <person name="Hebert F.O."/>
            <person name="Grambauer S."/>
            <person name="Barber I."/>
            <person name="Landry C.R."/>
            <person name="Aubin-Horth N."/>
        </authorList>
    </citation>
    <scope>NUCLEOTIDE SEQUENCE</scope>
</reference>
<name>A0A0X3PL59_SCHSO</name>
<protein>
    <submittedName>
        <fullName evidence="1">Uncharacterized protein</fullName>
    </submittedName>
</protein>
<organism evidence="1">
    <name type="scientific">Schistocephalus solidus</name>
    <name type="common">Tapeworm</name>
    <dbReference type="NCBI Taxonomy" id="70667"/>
    <lineage>
        <taxon>Eukaryota</taxon>
        <taxon>Metazoa</taxon>
        <taxon>Spiralia</taxon>
        <taxon>Lophotrochozoa</taxon>
        <taxon>Platyhelminthes</taxon>
        <taxon>Cestoda</taxon>
        <taxon>Eucestoda</taxon>
        <taxon>Diphyllobothriidea</taxon>
        <taxon>Diphyllobothriidae</taxon>
        <taxon>Schistocephalus</taxon>
    </lineage>
</organism>
<sequence>MQITDQITPADTSCGINHVNCLDFQANCCGITDNQLRARMHEHMLAVSLKDVRSYGAMHSVHFNHQIDFVSAHVLGQAIKRLGKEVVEACLLDTKYINCSINPQVNYEAIRHYWPIK</sequence>
<dbReference type="EMBL" id="GEEE01012648">
    <property type="protein sequence ID" value="JAP50577.1"/>
    <property type="molecule type" value="Transcribed_RNA"/>
</dbReference>
<evidence type="ECO:0000313" key="1">
    <source>
        <dbReference type="EMBL" id="JAP50577.1"/>
    </source>
</evidence>